<name>A0ABT4VYH1_9RHOB</name>
<proteinExistence type="predicted"/>
<sequence>MVFATAACQRAPAPQNVILADRIETTDQLFDLGKDCPIEEPVMKLLSDGALHRRVWEDTLSNVFEKSFKQQFLENWEKGEEYALLDLYCIDDSPKEIVFVVGFSNESLGEMQLGADLTEDGIEAYSLLIMRNVSSE</sequence>
<organism evidence="1 2">
    <name type="scientific">Aliiroseovarius salicola</name>
    <dbReference type="NCBI Taxonomy" id="3009082"/>
    <lineage>
        <taxon>Bacteria</taxon>
        <taxon>Pseudomonadati</taxon>
        <taxon>Pseudomonadota</taxon>
        <taxon>Alphaproteobacteria</taxon>
        <taxon>Rhodobacterales</taxon>
        <taxon>Paracoccaceae</taxon>
        <taxon>Aliiroseovarius</taxon>
    </lineage>
</organism>
<accession>A0ABT4VYH1</accession>
<evidence type="ECO:0008006" key="3">
    <source>
        <dbReference type="Google" id="ProtNLM"/>
    </source>
</evidence>
<evidence type="ECO:0000313" key="2">
    <source>
        <dbReference type="Proteomes" id="UP001528040"/>
    </source>
</evidence>
<dbReference type="Proteomes" id="UP001528040">
    <property type="component" value="Unassembled WGS sequence"/>
</dbReference>
<protein>
    <recommendedName>
        <fullName evidence="3">DUF3192 domain-containing protein</fullName>
    </recommendedName>
</protein>
<dbReference type="EMBL" id="JAQIIO010000002">
    <property type="protein sequence ID" value="MDA5093261.1"/>
    <property type="molecule type" value="Genomic_DNA"/>
</dbReference>
<dbReference type="RefSeq" id="WP_271052947.1">
    <property type="nucleotide sequence ID" value="NZ_JAQIIO010000002.1"/>
</dbReference>
<evidence type="ECO:0000313" key="1">
    <source>
        <dbReference type="EMBL" id="MDA5093261.1"/>
    </source>
</evidence>
<gene>
    <name evidence="1" type="ORF">O2N63_04095</name>
</gene>
<comment type="caution">
    <text evidence="1">The sequence shown here is derived from an EMBL/GenBank/DDBJ whole genome shotgun (WGS) entry which is preliminary data.</text>
</comment>
<keyword evidence="2" id="KW-1185">Reference proteome</keyword>
<reference evidence="1 2" key="1">
    <citation type="submission" date="2023-01" db="EMBL/GenBank/DDBJ databases">
        <authorList>
            <person name="Yoon J.-W."/>
        </authorList>
    </citation>
    <scope>NUCLEOTIDE SEQUENCE [LARGE SCALE GENOMIC DNA]</scope>
    <source>
        <strain evidence="1 2">KMU-50</strain>
    </source>
</reference>